<name>A0A369XPK4_9PROT</name>
<proteinExistence type="predicted"/>
<dbReference type="Gene3D" id="1.10.1220.10">
    <property type="entry name" value="Met repressor-like"/>
    <property type="match status" value="1"/>
</dbReference>
<dbReference type="AlphaFoldDB" id="A0A369XPK4"/>
<dbReference type="EMBL" id="QPGA01000015">
    <property type="protein sequence ID" value="RDE50712.1"/>
    <property type="molecule type" value="Genomic_DNA"/>
</dbReference>
<dbReference type="SUPFAM" id="SSF47598">
    <property type="entry name" value="Ribbon-helix-helix"/>
    <property type="match status" value="1"/>
</dbReference>
<accession>A0A369XPK4</accession>
<dbReference type="RefSeq" id="WP_332352992.1">
    <property type="nucleotide sequence ID" value="NZ_JAZKTZ010000001.1"/>
</dbReference>
<dbReference type="GO" id="GO:0006355">
    <property type="term" value="P:regulation of DNA-templated transcription"/>
    <property type="evidence" value="ECO:0007669"/>
    <property type="project" value="InterPro"/>
</dbReference>
<comment type="caution">
    <text evidence="1">The sequence shown here is derived from an EMBL/GenBank/DDBJ whole genome shotgun (WGS) entry which is preliminary data.</text>
</comment>
<evidence type="ECO:0000313" key="1">
    <source>
        <dbReference type="EMBL" id="RDE50712.1"/>
    </source>
</evidence>
<dbReference type="Proteomes" id="UP000253831">
    <property type="component" value="Unassembled WGS sequence"/>
</dbReference>
<dbReference type="InterPro" id="IPR010985">
    <property type="entry name" value="Ribbon_hlx_hlx"/>
</dbReference>
<protein>
    <submittedName>
        <fullName evidence="1">Ribbon-helix-helix protein, CopG family</fullName>
    </submittedName>
</protein>
<dbReference type="InterPro" id="IPR013321">
    <property type="entry name" value="Arc_rbn_hlx_hlx"/>
</dbReference>
<gene>
    <name evidence="1" type="ORF">DVS81_09570</name>
</gene>
<evidence type="ECO:0000313" key="2">
    <source>
        <dbReference type="Proteomes" id="UP000253831"/>
    </source>
</evidence>
<reference evidence="1 2" key="1">
    <citation type="submission" date="2018-05" db="EMBL/GenBank/DDBJ databases">
        <title>Integrated omic analyses show evidence that a Ca. Accumulibacter phosphatis strain performs denitrification under micro-aerobic conditions.</title>
        <authorList>
            <person name="Camejo P.Y."/>
            <person name="Katherine M.D."/>
            <person name="Daniel N.R."/>
        </authorList>
    </citation>
    <scope>NUCLEOTIDE SEQUENCE [LARGE SCALE GENOMIC DNA]</scope>
    <source>
        <strain evidence="1">UW-LDO-IC</strain>
    </source>
</reference>
<organism evidence="1 2">
    <name type="scientific">Candidatus Accumulibacter meliphilus</name>
    <dbReference type="NCBI Taxonomy" id="2211374"/>
    <lineage>
        <taxon>Bacteria</taxon>
        <taxon>Pseudomonadati</taxon>
        <taxon>Pseudomonadota</taxon>
        <taxon>Betaproteobacteria</taxon>
        <taxon>Candidatus Accumulibacter</taxon>
    </lineage>
</organism>
<sequence length="94" mass="10095">MSTTTIRLPDELKARVVAAAERAGTSAHGFILEAIAEKAAQAELRADFAALADARHARILASGQAIPWQEMRAYLEERLAGNTLKRPAARKLAG</sequence>